<proteinExistence type="inferred from homology"/>
<dbReference type="UniPathway" id="UPA00053">
    <property type="reaction ID" value="UER00089"/>
</dbReference>
<feature type="binding site" evidence="7">
    <location>
        <position position="335"/>
    </location>
    <ligand>
        <name>3-phosphoshikimate</name>
        <dbReference type="ChEBI" id="CHEBI:145989"/>
    </ligand>
</feature>
<dbReference type="InterPro" id="IPR023193">
    <property type="entry name" value="EPSP_synthase_CS"/>
</dbReference>
<feature type="binding site" evidence="7">
    <location>
        <position position="20"/>
    </location>
    <ligand>
        <name>3-phosphoshikimate</name>
        <dbReference type="ChEBI" id="CHEBI:145989"/>
    </ligand>
</feature>
<evidence type="ECO:0000256" key="7">
    <source>
        <dbReference type="HAMAP-Rule" id="MF_00210"/>
    </source>
</evidence>
<feature type="domain" description="Enolpyruvate transferase" evidence="8">
    <location>
        <begin position="12"/>
        <end position="414"/>
    </location>
</feature>
<dbReference type="NCBIfam" id="TIGR01356">
    <property type="entry name" value="aroA"/>
    <property type="match status" value="1"/>
</dbReference>
<comment type="catalytic activity">
    <reaction evidence="6">
        <text>3-phosphoshikimate + phosphoenolpyruvate = 5-O-(1-carboxyvinyl)-3-phosphoshikimate + phosphate</text>
        <dbReference type="Rhea" id="RHEA:21256"/>
        <dbReference type="ChEBI" id="CHEBI:43474"/>
        <dbReference type="ChEBI" id="CHEBI:57701"/>
        <dbReference type="ChEBI" id="CHEBI:58702"/>
        <dbReference type="ChEBI" id="CHEBI:145989"/>
        <dbReference type="EC" id="2.5.1.19"/>
    </reaction>
    <physiologicalReaction direction="left-to-right" evidence="6">
        <dbReference type="Rhea" id="RHEA:21257"/>
    </physiologicalReaction>
</comment>
<feature type="binding site" evidence="7">
    <location>
        <position position="20"/>
    </location>
    <ligand>
        <name>phosphoenolpyruvate</name>
        <dbReference type="ChEBI" id="CHEBI:58702"/>
    </ligand>
</feature>
<dbReference type="InterPro" id="IPR013792">
    <property type="entry name" value="RNA3'P_cycl/enolpyr_Trfase_a/b"/>
</dbReference>
<feature type="binding site" evidence="7">
    <location>
        <position position="21"/>
    </location>
    <ligand>
        <name>3-phosphoshikimate</name>
        <dbReference type="ChEBI" id="CHEBI:145989"/>
    </ligand>
</feature>
<dbReference type="HAMAP" id="MF_00210">
    <property type="entry name" value="EPSP_synth"/>
    <property type="match status" value="1"/>
</dbReference>
<feature type="binding site" evidence="7">
    <location>
        <position position="25"/>
    </location>
    <ligand>
        <name>3-phosphoshikimate</name>
        <dbReference type="ChEBI" id="CHEBI:145989"/>
    </ligand>
</feature>
<name>A0A7C4RUL0_9BACT</name>
<dbReference type="CDD" id="cd01556">
    <property type="entry name" value="EPSP_synthase"/>
    <property type="match status" value="1"/>
</dbReference>
<dbReference type="InterPro" id="IPR036968">
    <property type="entry name" value="Enolpyruvate_Tfrase_sf"/>
</dbReference>
<evidence type="ECO:0000256" key="6">
    <source>
        <dbReference type="ARBA" id="ARBA00044633"/>
    </source>
</evidence>
<organism evidence="9">
    <name type="scientific">Desulfatirhabdium butyrativorans</name>
    <dbReference type="NCBI Taxonomy" id="340467"/>
    <lineage>
        <taxon>Bacteria</taxon>
        <taxon>Pseudomonadati</taxon>
        <taxon>Thermodesulfobacteriota</taxon>
        <taxon>Desulfobacteria</taxon>
        <taxon>Desulfobacterales</taxon>
        <taxon>Desulfatirhabdiaceae</taxon>
        <taxon>Desulfatirhabdium</taxon>
    </lineage>
</organism>
<dbReference type="GO" id="GO:0003866">
    <property type="term" value="F:3-phosphoshikimate 1-carboxyvinyltransferase activity"/>
    <property type="evidence" value="ECO:0007669"/>
    <property type="project" value="UniProtKB-UniRule"/>
</dbReference>
<evidence type="ECO:0000256" key="3">
    <source>
        <dbReference type="ARBA" id="ARBA00022605"/>
    </source>
</evidence>
<dbReference type="InterPro" id="IPR001986">
    <property type="entry name" value="Enolpyruvate_Tfrase_dom"/>
</dbReference>
<feature type="binding site" evidence="7">
    <location>
        <position position="166"/>
    </location>
    <ligand>
        <name>3-phosphoshikimate</name>
        <dbReference type="ChEBI" id="CHEBI:145989"/>
    </ligand>
</feature>
<feature type="binding site" evidence="7">
    <location>
        <position position="193"/>
    </location>
    <ligand>
        <name>3-phosphoshikimate</name>
        <dbReference type="ChEBI" id="CHEBI:145989"/>
    </ligand>
</feature>
<dbReference type="GO" id="GO:0008652">
    <property type="term" value="P:amino acid biosynthetic process"/>
    <property type="evidence" value="ECO:0007669"/>
    <property type="project" value="UniProtKB-KW"/>
</dbReference>
<comment type="subunit">
    <text evidence="7">Monomer.</text>
</comment>
<evidence type="ECO:0000256" key="4">
    <source>
        <dbReference type="ARBA" id="ARBA00022679"/>
    </source>
</evidence>
<dbReference type="PIRSF" id="PIRSF000505">
    <property type="entry name" value="EPSPS"/>
    <property type="match status" value="1"/>
</dbReference>
<comment type="similarity">
    <text evidence="2 7">Belongs to the EPSP synthase family.</text>
</comment>
<evidence type="ECO:0000256" key="5">
    <source>
        <dbReference type="ARBA" id="ARBA00023141"/>
    </source>
</evidence>
<comment type="pathway">
    <text evidence="1 7">Metabolic intermediate biosynthesis; chorismate biosynthesis; chorismate from D-erythrose 4-phosphate and phosphoenolpyruvate: step 6/7.</text>
</comment>
<dbReference type="EMBL" id="DSUH01000389">
    <property type="protein sequence ID" value="HGU34548.1"/>
    <property type="molecule type" value="Genomic_DNA"/>
</dbReference>
<feature type="binding site" evidence="7">
    <location>
        <position position="380"/>
    </location>
    <ligand>
        <name>phosphoenolpyruvate</name>
        <dbReference type="ChEBI" id="CHEBI:58702"/>
    </ligand>
</feature>
<dbReference type="AlphaFoldDB" id="A0A7C4RUL0"/>
<evidence type="ECO:0000313" key="9">
    <source>
        <dbReference type="EMBL" id="HGU34548.1"/>
    </source>
</evidence>
<dbReference type="PROSITE" id="PS00885">
    <property type="entry name" value="EPSP_SYNTHASE_2"/>
    <property type="match status" value="1"/>
</dbReference>
<keyword evidence="7" id="KW-0963">Cytoplasm</keyword>
<protein>
    <recommendedName>
        <fullName evidence="7">3-phosphoshikimate 1-carboxyvinyltransferase</fullName>
        <ecNumber evidence="7">2.5.1.19</ecNumber>
    </recommendedName>
    <alternativeName>
        <fullName evidence="7">5-enolpyruvylshikimate-3-phosphate synthase</fullName>
        <shortName evidence="7">EPSP synthase</shortName>
        <shortName evidence="7">EPSPS</shortName>
    </alternativeName>
</protein>
<feature type="binding site" evidence="7">
    <location>
        <position position="167"/>
    </location>
    <ligand>
        <name>3-phosphoshikimate</name>
        <dbReference type="ChEBI" id="CHEBI:145989"/>
    </ligand>
</feature>
<comment type="subcellular location">
    <subcellularLocation>
        <location evidence="7">Cytoplasm</location>
    </subcellularLocation>
</comment>
<dbReference type="GO" id="GO:0005737">
    <property type="term" value="C:cytoplasm"/>
    <property type="evidence" value="ECO:0007669"/>
    <property type="project" value="UniProtKB-SubCell"/>
</dbReference>
<dbReference type="GO" id="GO:0009423">
    <property type="term" value="P:chorismate biosynthetic process"/>
    <property type="evidence" value="ECO:0007669"/>
    <property type="project" value="UniProtKB-UniRule"/>
</dbReference>
<feature type="binding site" evidence="7">
    <location>
        <position position="91"/>
    </location>
    <ligand>
        <name>phosphoenolpyruvate</name>
        <dbReference type="ChEBI" id="CHEBI:58702"/>
    </ligand>
</feature>
<comment type="function">
    <text evidence="7">Catalyzes the transfer of the enolpyruvyl moiety of phosphoenolpyruvate (PEP) to the 5-hydroxyl of shikimate-3-phosphate (S3P) to produce enolpyruvyl shikimate-3-phosphate and inorganic phosphate.</text>
</comment>
<evidence type="ECO:0000256" key="2">
    <source>
        <dbReference type="ARBA" id="ARBA00009948"/>
    </source>
</evidence>
<gene>
    <name evidence="7 9" type="primary">aroA</name>
    <name evidence="9" type="ORF">ENS29_17145</name>
</gene>
<keyword evidence="3 7" id="KW-0028">Amino-acid biosynthesis</keyword>
<feature type="binding site" evidence="7">
    <location>
        <position position="405"/>
    </location>
    <ligand>
        <name>phosphoenolpyruvate</name>
        <dbReference type="ChEBI" id="CHEBI:58702"/>
    </ligand>
</feature>
<dbReference type="PANTHER" id="PTHR21090:SF5">
    <property type="entry name" value="PENTAFUNCTIONAL AROM POLYPEPTIDE"/>
    <property type="match status" value="1"/>
</dbReference>
<evidence type="ECO:0000256" key="1">
    <source>
        <dbReference type="ARBA" id="ARBA00004811"/>
    </source>
</evidence>
<dbReference type="InterPro" id="IPR006264">
    <property type="entry name" value="EPSP_synthase"/>
</dbReference>
<dbReference type="GO" id="GO:0009073">
    <property type="term" value="P:aromatic amino acid family biosynthetic process"/>
    <property type="evidence" value="ECO:0007669"/>
    <property type="project" value="UniProtKB-KW"/>
</dbReference>
<evidence type="ECO:0000259" key="8">
    <source>
        <dbReference type="Pfam" id="PF00275"/>
    </source>
</evidence>
<comment type="caution">
    <text evidence="9">The sequence shown here is derived from an EMBL/GenBank/DDBJ whole genome shotgun (WGS) entry which is preliminary data.</text>
</comment>
<dbReference type="SUPFAM" id="SSF55205">
    <property type="entry name" value="EPT/RTPC-like"/>
    <property type="match status" value="1"/>
</dbReference>
<keyword evidence="4 7" id="KW-0808">Transferase</keyword>
<keyword evidence="5 7" id="KW-0057">Aromatic amino acid biosynthesis</keyword>
<feature type="active site" description="Proton acceptor" evidence="7">
    <location>
        <position position="308"/>
    </location>
</feature>
<dbReference type="Gene3D" id="3.65.10.10">
    <property type="entry name" value="Enolpyruvate transferase domain"/>
    <property type="match status" value="2"/>
</dbReference>
<dbReference type="Pfam" id="PF00275">
    <property type="entry name" value="EPSP_synthase"/>
    <property type="match status" value="1"/>
</dbReference>
<dbReference type="EC" id="2.5.1.19" evidence="7"/>
<dbReference type="PANTHER" id="PTHR21090">
    <property type="entry name" value="AROM/DEHYDROQUINATE SYNTHASE"/>
    <property type="match status" value="1"/>
</dbReference>
<accession>A0A7C4RUL0</accession>
<feature type="binding site" evidence="7">
    <location>
        <position position="167"/>
    </location>
    <ligand>
        <name>phosphoenolpyruvate</name>
        <dbReference type="ChEBI" id="CHEBI:58702"/>
    </ligand>
</feature>
<feature type="binding site" evidence="7">
    <location>
        <position position="308"/>
    </location>
    <ligand>
        <name>3-phosphoshikimate</name>
        <dbReference type="ChEBI" id="CHEBI:145989"/>
    </ligand>
</feature>
<feature type="binding site" evidence="7">
    <location>
        <position position="165"/>
    </location>
    <ligand>
        <name>3-phosphoshikimate</name>
        <dbReference type="ChEBI" id="CHEBI:145989"/>
    </ligand>
</feature>
<reference evidence="9" key="1">
    <citation type="journal article" date="2020" name="mSystems">
        <title>Genome- and Community-Level Interaction Insights into Carbon Utilization and Element Cycling Functions of Hydrothermarchaeota in Hydrothermal Sediment.</title>
        <authorList>
            <person name="Zhou Z."/>
            <person name="Liu Y."/>
            <person name="Xu W."/>
            <person name="Pan J."/>
            <person name="Luo Z.H."/>
            <person name="Li M."/>
        </authorList>
    </citation>
    <scope>NUCLEOTIDE SEQUENCE [LARGE SCALE GENOMIC DNA]</scope>
    <source>
        <strain evidence="9">SpSt-477</strain>
    </source>
</reference>
<feature type="binding site" evidence="7">
    <location>
        <position position="339"/>
    </location>
    <ligand>
        <name>phosphoenolpyruvate</name>
        <dbReference type="ChEBI" id="CHEBI:58702"/>
    </ligand>
</feature>
<comment type="caution">
    <text evidence="7">Lacks conserved residue(s) required for the propagation of feature annotation.</text>
</comment>
<feature type="binding site" evidence="7">
    <location>
        <position position="119"/>
    </location>
    <ligand>
        <name>phosphoenolpyruvate</name>
        <dbReference type="ChEBI" id="CHEBI:58702"/>
    </ligand>
</feature>
<sequence length="423" mass="45000">MIRILPSQLSEHRVRVPGSKSYTHRALIASALGEGLCTIAHPLFSQDTLLTAEALRCMGIGIERSEDAFGVTGKGGRIASCDTPIDLVNSGTSMRLLTAVAALAEGPIVLSGNARMQQRPIDDLLGALHRLGIEAVSLNQTGCPPVRIDGGPLRGGEVTIDCSRSSQFLSALLLVAPCTQEGMRIRVSGGLVSRPYIDMTLDVMEAFGIAYRREDDAFFIPGGQRYSRASYEVEPDASNAGYFWAAAAISRSRITVEGISPASKQGDVRLVHVLERMGCKVTSDTHGITVEGCAGLHGIDVDMGDMPDLVPTLAVVASCAAGKTTIRNVSHLRIKESDRLQLTIDNLARMGIQAGTDGETLEIFGGSPHGAIIDTCDDHRMAMSFALVGLVTEGICIDDEGCVDKSFPTYWEVLQSMGVNIAA</sequence>